<gene>
    <name evidence="1" type="ORF">R3Q59_23810</name>
</gene>
<dbReference type="RefSeq" id="WP_280784295.1">
    <property type="nucleotide sequence ID" value="NZ_JAWLKA010000014.1"/>
</dbReference>
<proteinExistence type="predicted"/>
<protein>
    <recommendedName>
        <fullName evidence="3">Transposase</fullName>
    </recommendedName>
</protein>
<evidence type="ECO:0000313" key="2">
    <source>
        <dbReference type="Proteomes" id="UP001185737"/>
    </source>
</evidence>
<evidence type="ECO:0008006" key="3">
    <source>
        <dbReference type="Google" id="ProtNLM"/>
    </source>
</evidence>
<keyword evidence="2" id="KW-1185">Reference proteome</keyword>
<comment type="caution">
    <text evidence="1">The sequence shown here is derived from an EMBL/GenBank/DDBJ whole genome shotgun (WGS) entry which is preliminary data.</text>
</comment>
<organism evidence="1 2">
    <name type="scientific">Rhodococcus jostii</name>
    <dbReference type="NCBI Taxonomy" id="132919"/>
    <lineage>
        <taxon>Bacteria</taxon>
        <taxon>Bacillati</taxon>
        <taxon>Actinomycetota</taxon>
        <taxon>Actinomycetes</taxon>
        <taxon>Mycobacteriales</taxon>
        <taxon>Nocardiaceae</taxon>
        <taxon>Rhodococcus</taxon>
    </lineage>
</organism>
<reference evidence="1 2" key="1">
    <citation type="submission" date="2023-10" db="EMBL/GenBank/DDBJ databases">
        <title>Development of a sustainable strategy for remediation of hydrocarbon-contaminated territories based on the waste exchange concept.</title>
        <authorList>
            <person name="Krivoruchko A."/>
        </authorList>
    </citation>
    <scope>NUCLEOTIDE SEQUENCE [LARGE SCALE GENOMIC DNA]</scope>
    <source>
        <strain evidence="1 2">IEGM 60</strain>
    </source>
</reference>
<accession>A0ABU4CIY5</accession>
<sequence>MSTAVRVALWRAMHVQVDAAPHVLVDENGQPAAKPGSGTG</sequence>
<name>A0ABU4CIY5_RHOJO</name>
<dbReference type="EMBL" id="JAWLKA010000014">
    <property type="protein sequence ID" value="MDV6283530.1"/>
    <property type="molecule type" value="Genomic_DNA"/>
</dbReference>
<dbReference type="Proteomes" id="UP001185737">
    <property type="component" value="Unassembled WGS sequence"/>
</dbReference>
<evidence type="ECO:0000313" key="1">
    <source>
        <dbReference type="EMBL" id="MDV6283530.1"/>
    </source>
</evidence>